<comment type="subunit">
    <text evidence="10">The Tat system comprises two distinct complexes: a TatABC complex, containing multiple copies of TatA, TatB and TatC subunits, and a separate TatA complex, containing only TatA subunits. Substrates initially bind to the TatABC complex, which probably triggers association of the separate TatA complex to form the active translocon.</text>
</comment>
<dbReference type="PANTHER" id="PTHR33162:SF1">
    <property type="entry name" value="SEC-INDEPENDENT PROTEIN TRANSLOCASE PROTEIN TATA, CHLOROPLASTIC"/>
    <property type="match status" value="1"/>
</dbReference>
<evidence type="ECO:0000313" key="12">
    <source>
        <dbReference type="EMBL" id="EYC52246.1"/>
    </source>
</evidence>
<dbReference type="eggNOG" id="COG1826">
    <property type="taxonomic scope" value="Bacteria"/>
</dbReference>
<dbReference type="EMBL" id="JEMG01000001">
    <property type="protein sequence ID" value="EYC52246.1"/>
    <property type="molecule type" value="Genomic_DNA"/>
</dbReference>
<dbReference type="Gene3D" id="1.20.5.3310">
    <property type="match status" value="1"/>
</dbReference>
<comment type="function">
    <text evidence="10">Part of the twin-arginine translocation (Tat) system that transports large folded proteins containing a characteristic twin-arginine motif in their signal peptide across membranes. Together with TatC, TatB is part of a receptor directly interacting with Tat signal peptides. TatB may form an oligomeric binding site that transiently accommodates folded Tat precursor proteins before their translocation.</text>
</comment>
<dbReference type="Proteomes" id="UP000023268">
    <property type="component" value="Unassembled WGS sequence"/>
</dbReference>
<reference evidence="12 13" key="1">
    <citation type="submission" date="2014-02" db="EMBL/GenBank/DDBJ databases">
        <title>Draft Genome of Hylemonella gracilis isolated from the Niagara River.</title>
        <authorList>
            <person name="Pawlowski D.R."/>
            <person name="Koudelka G.B."/>
        </authorList>
    </citation>
    <scope>NUCLEOTIDE SEQUENCE [LARGE SCALE GENOMIC DNA]</scope>
    <source>
        <strain evidence="12 13">Niagara R</strain>
    </source>
</reference>
<evidence type="ECO:0000256" key="4">
    <source>
        <dbReference type="ARBA" id="ARBA00022519"/>
    </source>
</evidence>
<evidence type="ECO:0000256" key="3">
    <source>
        <dbReference type="ARBA" id="ARBA00022475"/>
    </source>
</evidence>
<keyword evidence="7 10" id="KW-1133">Transmembrane helix</keyword>
<dbReference type="HAMAP" id="MF_00237">
    <property type="entry name" value="TatB"/>
    <property type="match status" value="1"/>
</dbReference>
<feature type="region of interest" description="Disordered" evidence="11">
    <location>
        <begin position="145"/>
        <end position="169"/>
    </location>
</feature>
<dbReference type="AlphaFoldDB" id="A0A016XK68"/>
<dbReference type="PANTHER" id="PTHR33162">
    <property type="entry name" value="SEC-INDEPENDENT PROTEIN TRANSLOCASE PROTEIN TATA, CHLOROPLASTIC"/>
    <property type="match status" value="1"/>
</dbReference>
<dbReference type="GO" id="GO:0043953">
    <property type="term" value="P:protein transport by the Tat complex"/>
    <property type="evidence" value="ECO:0007669"/>
    <property type="project" value="UniProtKB-UniRule"/>
</dbReference>
<keyword evidence="3 10" id="KW-1003">Cell membrane</keyword>
<evidence type="ECO:0000256" key="2">
    <source>
        <dbReference type="ARBA" id="ARBA00022448"/>
    </source>
</evidence>
<proteinExistence type="inferred from homology"/>
<evidence type="ECO:0000256" key="6">
    <source>
        <dbReference type="ARBA" id="ARBA00022927"/>
    </source>
</evidence>
<protein>
    <recommendedName>
        <fullName evidence="10">Sec-independent protein translocase protein TatB</fullName>
    </recommendedName>
</protein>
<evidence type="ECO:0000313" key="13">
    <source>
        <dbReference type="Proteomes" id="UP000023268"/>
    </source>
</evidence>
<dbReference type="PRINTS" id="PR01506">
    <property type="entry name" value="TATBPROTEIN"/>
</dbReference>
<comment type="subcellular location">
    <subcellularLocation>
        <location evidence="10">Cell membrane</location>
        <topology evidence="10">Single-pass membrane protein</topology>
    </subcellularLocation>
    <subcellularLocation>
        <location evidence="1">Membrane</location>
        <topology evidence="1">Single-pass membrane protein</topology>
    </subcellularLocation>
</comment>
<dbReference type="GO" id="GO:0008320">
    <property type="term" value="F:protein transmembrane transporter activity"/>
    <property type="evidence" value="ECO:0007669"/>
    <property type="project" value="UniProtKB-UniRule"/>
</dbReference>
<dbReference type="STRING" id="1458275.AZ34_15085"/>
<comment type="caution">
    <text evidence="12">The sequence shown here is derived from an EMBL/GenBank/DDBJ whole genome shotgun (WGS) entry which is preliminary data.</text>
</comment>
<dbReference type="InterPro" id="IPR003369">
    <property type="entry name" value="TatA/B/E"/>
</dbReference>
<gene>
    <name evidence="10 12" type="primary">tatB</name>
    <name evidence="12" type="ORF">AZ34_15085</name>
</gene>
<keyword evidence="9 10" id="KW-0472">Membrane</keyword>
<keyword evidence="4" id="KW-0997">Cell inner membrane</keyword>
<dbReference type="Pfam" id="PF02416">
    <property type="entry name" value="TatA_B_E"/>
    <property type="match status" value="1"/>
</dbReference>
<dbReference type="RefSeq" id="WP_035609436.1">
    <property type="nucleotide sequence ID" value="NZ_JEMG01000001.1"/>
</dbReference>
<sequence length="169" mass="18427">MIDLGLSKLALIGAVALIVIGPEKLPRVARTIGTLLGKAQRYVSDVKAEVNRSMELDELRKMKTSVEGAARDVENSIQSASSGIEQEWSTTAAELESSFESSSGVMPELVNYPEYKHPGKNWRLKRGSVPAWYKARQGLRTKALSGAARVARHRPPGFSGAARRPRQLG</sequence>
<evidence type="ECO:0000256" key="9">
    <source>
        <dbReference type="ARBA" id="ARBA00023136"/>
    </source>
</evidence>
<accession>A0A016XK68</accession>
<keyword evidence="2 10" id="KW-0813">Transport</keyword>
<evidence type="ECO:0000256" key="11">
    <source>
        <dbReference type="SAM" id="MobiDB-lite"/>
    </source>
</evidence>
<evidence type="ECO:0000256" key="8">
    <source>
        <dbReference type="ARBA" id="ARBA00023010"/>
    </source>
</evidence>
<keyword evidence="5 10" id="KW-0812">Transmembrane</keyword>
<evidence type="ECO:0000256" key="1">
    <source>
        <dbReference type="ARBA" id="ARBA00004167"/>
    </source>
</evidence>
<dbReference type="NCBIfam" id="TIGR01410">
    <property type="entry name" value="tatB"/>
    <property type="match status" value="1"/>
</dbReference>
<evidence type="ECO:0000256" key="5">
    <source>
        <dbReference type="ARBA" id="ARBA00022692"/>
    </source>
</evidence>
<keyword evidence="6 10" id="KW-0653">Protein transport</keyword>
<dbReference type="OrthoDB" id="9816005at2"/>
<organism evidence="12 13">
    <name type="scientific">Hylemonella gracilis str. Niagara R</name>
    <dbReference type="NCBI Taxonomy" id="1458275"/>
    <lineage>
        <taxon>Bacteria</taxon>
        <taxon>Pseudomonadati</taxon>
        <taxon>Pseudomonadota</taxon>
        <taxon>Betaproteobacteria</taxon>
        <taxon>Burkholderiales</taxon>
        <taxon>Comamonadaceae</taxon>
        <taxon>Hylemonella</taxon>
    </lineage>
</organism>
<keyword evidence="8 10" id="KW-0811">Translocation</keyword>
<dbReference type="InterPro" id="IPR018448">
    <property type="entry name" value="TatB"/>
</dbReference>
<comment type="similarity">
    <text evidence="10">Belongs to the TatB family.</text>
</comment>
<evidence type="ECO:0000256" key="7">
    <source>
        <dbReference type="ARBA" id="ARBA00022989"/>
    </source>
</evidence>
<name>A0A016XK68_9BURK</name>
<dbReference type="GO" id="GO:0033281">
    <property type="term" value="C:TAT protein transport complex"/>
    <property type="evidence" value="ECO:0007669"/>
    <property type="project" value="UniProtKB-UniRule"/>
</dbReference>
<evidence type="ECO:0000256" key="10">
    <source>
        <dbReference type="HAMAP-Rule" id="MF_00237"/>
    </source>
</evidence>